<dbReference type="AlphaFoldDB" id="A0A316A986"/>
<dbReference type="GO" id="GO:0004180">
    <property type="term" value="F:carboxypeptidase activity"/>
    <property type="evidence" value="ECO:0007669"/>
    <property type="project" value="UniProtKB-KW"/>
</dbReference>
<dbReference type="InterPro" id="IPR043741">
    <property type="entry name" value="DUF5686"/>
</dbReference>
<comment type="caution">
    <text evidence="2">The sequence shown here is derived from an EMBL/GenBank/DDBJ whole genome shotgun (WGS) entry which is preliminary data.</text>
</comment>
<dbReference type="InterPro" id="IPR008969">
    <property type="entry name" value="CarboxyPept-like_regulatory"/>
</dbReference>
<name>A0A316A986_9BACT</name>
<dbReference type="RefSeq" id="WP_109677700.1">
    <property type="nucleotide sequence ID" value="NZ_QGDT01000017.1"/>
</dbReference>
<proteinExistence type="predicted"/>
<feature type="signal peptide" evidence="1">
    <location>
        <begin position="1"/>
        <end position="19"/>
    </location>
</feature>
<organism evidence="2 3">
    <name type="scientific">Dyadobacter jejuensis</name>
    <dbReference type="NCBI Taxonomy" id="1082580"/>
    <lineage>
        <taxon>Bacteria</taxon>
        <taxon>Pseudomonadati</taxon>
        <taxon>Bacteroidota</taxon>
        <taxon>Cytophagia</taxon>
        <taxon>Cytophagales</taxon>
        <taxon>Spirosomataceae</taxon>
        <taxon>Dyadobacter</taxon>
    </lineage>
</organism>
<dbReference type="Pfam" id="PF18939">
    <property type="entry name" value="DUF5686"/>
    <property type="match status" value="1"/>
</dbReference>
<accession>A0A316A986</accession>
<dbReference type="Proteomes" id="UP000245880">
    <property type="component" value="Unassembled WGS sequence"/>
</dbReference>
<keyword evidence="2" id="KW-0645">Protease</keyword>
<evidence type="ECO:0000256" key="1">
    <source>
        <dbReference type="SAM" id="SignalP"/>
    </source>
</evidence>
<keyword evidence="1" id="KW-0732">Signal</keyword>
<dbReference type="Gene3D" id="2.60.40.1120">
    <property type="entry name" value="Carboxypeptidase-like, regulatory domain"/>
    <property type="match status" value="1"/>
</dbReference>
<dbReference type="SUPFAM" id="SSF49464">
    <property type="entry name" value="Carboxypeptidase regulatory domain-like"/>
    <property type="match status" value="1"/>
</dbReference>
<protein>
    <submittedName>
        <fullName evidence="2">Carboxypeptidase-like protein</fullName>
    </submittedName>
</protein>
<gene>
    <name evidence="2" type="ORF">CLV98_11724</name>
</gene>
<keyword evidence="2" id="KW-0378">Hydrolase</keyword>
<dbReference type="Pfam" id="PF13715">
    <property type="entry name" value="CarbopepD_reg_2"/>
    <property type="match status" value="1"/>
</dbReference>
<keyword evidence="3" id="KW-1185">Reference proteome</keyword>
<evidence type="ECO:0000313" key="2">
    <source>
        <dbReference type="EMBL" id="PWJ54486.1"/>
    </source>
</evidence>
<keyword evidence="2" id="KW-0121">Carboxypeptidase</keyword>
<feature type="chain" id="PRO_5016362213" evidence="1">
    <location>
        <begin position="20"/>
        <end position="850"/>
    </location>
</feature>
<dbReference type="OrthoDB" id="983143at2"/>
<sequence length="850" mass="96592">MTRTFLALFFVCFCTISFAGGVRGRVQTVAGESLPYAGITVKGTSQGTMANEEGVYAFSLLPGNYILVFQYLGFRTQELPLTIGEDFLEKNVVMEVQALNLSEAVIGDLKEDPATTIMKKTIAKAKFHQLQVRSYSAKVYSRASAIATNIPSLLQKRLKKEGIEEGKAFLNESVAEITYRRPSTYKQKILSTRNSLDNSIPSPNEFIMASLYNPKVAGTISPLSPKAFGYYRFEYEGYFEDQGHIVNKIKVVPKAYGEGVFKGSINIIEGLWAMHSYDLQTTTSGLEISAKQIFNPIQKVWLPVNQQFKLEGGYLGFSGLFKYLVSVNYGSLDVDPNLREEVVINDRMANEQRQKGKLEDLIQEQKQFSSKAFRKLSKEYAKDRIREDPTVSSRMVRRDSIVVDSMANKRDTTYWAELRPVPLTPLEVKSYALQDSIQLMKEIRQEVKKPDSTNFKLKHLVLGNSYALGGRNYLESPVVSLNYNSVEGTALNFLTEWKKRWGRTSYVLASPYLRYSVGRKRLYGTMLLRTGTRNWDFSLVGGELASQYNEEDPVEPFPNSIASRFFDRNLVKLYQNQFAKADVSVRNVEEILDLYGSFEVQKRTELFNLPDTKSWIPSESYGYLPNRPVNKELGNTGFDPHTVGLLTFKAKLKPWARYIVRNGLKRYLPNRGPIFDMTYKQGLAGIGEVQYSFVEGRFSHDAVLGPRSLLRYSVSGGGFVSKSNLYFMDFKHFMGNEFFLQIGDPVNNFRMLPYYQYSTDSWFVQGHAYWIFQRLLLTRLELVRLTGVKETIQIHALKTPSIGYYTELGYGLDDVLRIGRIEVIGQFHGAKLQAIGLRIGTSIQVGKGRR</sequence>
<evidence type="ECO:0000313" key="3">
    <source>
        <dbReference type="Proteomes" id="UP000245880"/>
    </source>
</evidence>
<dbReference type="EMBL" id="QGDT01000017">
    <property type="protein sequence ID" value="PWJ54486.1"/>
    <property type="molecule type" value="Genomic_DNA"/>
</dbReference>
<reference evidence="2 3" key="1">
    <citation type="submission" date="2018-03" db="EMBL/GenBank/DDBJ databases">
        <title>Genomic Encyclopedia of Archaeal and Bacterial Type Strains, Phase II (KMG-II): from individual species to whole genera.</title>
        <authorList>
            <person name="Goeker M."/>
        </authorList>
    </citation>
    <scope>NUCLEOTIDE SEQUENCE [LARGE SCALE GENOMIC DNA]</scope>
    <source>
        <strain evidence="2 3">DSM 100346</strain>
    </source>
</reference>